<accession>A0AAE0RYS9</accession>
<dbReference type="InterPro" id="IPR013810">
    <property type="entry name" value="Ribosomal_uS5_N"/>
</dbReference>
<dbReference type="InterPro" id="IPR000702">
    <property type="entry name" value="Ribosomal_uL6-like"/>
</dbReference>
<dbReference type="Gene3D" id="3.30.230.10">
    <property type="match status" value="1"/>
</dbReference>
<dbReference type="GO" id="GO:0002181">
    <property type="term" value="P:cytoplasmic translation"/>
    <property type="evidence" value="ECO:0007669"/>
    <property type="project" value="TreeGrafter"/>
</dbReference>
<dbReference type="SUPFAM" id="SSF56053">
    <property type="entry name" value="Ribosomal protein L6"/>
    <property type="match status" value="2"/>
</dbReference>
<dbReference type="FunFam" id="3.90.930.12:FF:000002">
    <property type="entry name" value="50S ribosomal protein L6"/>
    <property type="match status" value="1"/>
</dbReference>
<dbReference type="Pfam" id="PF03719">
    <property type="entry name" value="Ribosomal_S5_C"/>
    <property type="match status" value="1"/>
</dbReference>
<dbReference type="PANTHER" id="PTHR11655:SF14">
    <property type="entry name" value="LARGE RIBOSOMAL SUBUNIT PROTEIN UL6M"/>
    <property type="match status" value="1"/>
</dbReference>
<comment type="similarity">
    <text evidence="2">Belongs to the universal ribosomal protein uL6 family.</text>
</comment>
<comment type="similarity">
    <text evidence="1 10">Belongs to the universal ribosomal protein uS5 family.</text>
</comment>
<evidence type="ECO:0000256" key="3">
    <source>
        <dbReference type="ARBA" id="ARBA00022730"/>
    </source>
</evidence>
<dbReference type="InterPro" id="IPR036789">
    <property type="entry name" value="Ribosomal_uL6-like_a/b-dom_sf"/>
</dbReference>
<name>A0AAE0RYS9_9BIVA</name>
<dbReference type="InterPro" id="IPR020040">
    <property type="entry name" value="Ribosomal_uL6_a/b-dom"/>
</dbReference>
<dbReference type="InterPro" id="IPR019906">
    <property type="entry name" value="Ribosomal_uL6_bac-type"/>
</dbReference>
<keyword evidence="5 9" id="KW-0689">Ribosomal protein</keyword>
<evidence type="ECO:0000259" key="11">
    <source>
        <dbReference type="PROSITE" id="PS50881"/>
    </source>
</evidence>
<dbReference type="Proteomes" id="UP001195483">
    <property type="component" value="Unassembled WGS sequence"/>
</dbReference>
<reference evidence="12" key="3">
    <citation type="submission" date="2023-05" db="EMBL/GenBank/DDBJ databases">
        <authorList>
            <person name="Smith C.H."/>
        </authorList>
    </citation>
    <scope>NUCLEOTIDE SEQUENCE</scope>
    <source>
        <strain evidence="12">CHS0354</strain>
        <tissue evidence="12">Mantle</tissue>
    </source>
</reference>
<comment type="caution">
    <text evidence="12">The sequence shown here is derived from an EMBL/GenBank/DDBJ whole genome shotgun (WGS) entry which is preliminary data.</text>
</comment>
<evidence type="ECO:0000256" key="10">
    <source>
        <dbReference type="RuleBase" id="RU003823"/>
    </source>
</evidence>
<evidence type="ECO:0000256" key="4">
    <source>
        <dbReference type="ARBA" id="ARBA00022884"/>
    </source>
</evidence>
<dbReference type="Gene3D" id="3.30.160.20">
    <property type="match status" value="1"/>
</dbReference>
<dbReference type="InterPro" id="IPR014721">
    <property type="entry name" value="Ribsml_uS5_D2-typ_fold_subgr"/>
</dbReference>
<dbReference type="PROSITE" id="PS50881">
    <property type="entry name" value="S5_DSRBD"/>
    <property type="match status" value="1"/>
</dbReference>
<dbReference type="GO" id="GO:0019843">
    <property type="term" value="F:rRNA binding"/>
    <property type="evidence" value="ECO:0007669"/>
    <property type="project" value="UniProtKB-KW"/>
</dbReference>
<evidence type="ECO:0000313" key="12">
    <source>
        <dbReference type="EMBL" id="KAK3582217.1"/>
    </source>
</evidence>
<reference evidence="12" key="2">
    <citation type="journal article" date="2021" name="Genome Biol. Evol.">
        <title>Developing a high-quality reference genome for a parasitic bivalve with doubly uniparental inheritance (Bivalvia: Unionida).</title>
        <authorList>
            <person name="Smith C.H."/>
        </authorList>
    </citation>
    <scope>NUCLEOTIDE SEQUENCE</scope>
    <source>
        <strain evidence="12">CHS0354</strain>
        <tissue evidence="12">Mantle</tissue>
    </source>
</reference>
<dbReference type="InterPro" id="IPR020568">
    <property type="entry name" value="Ribosomal_Su5_D2-typ_SF"/>
</dbReference>
<dbReference type="Pfam" id="PF00347">
    <property type="entry name" value="Ribosomal_L6"/>
    <property type="match status" value="2"/>
</dbReference>
<dbReference type="InterPro" id="IPR005324">
    <property type="entry name" value="Ribosomal_uS5_C"/>
</dbReference>
<feature type="domain" description="S5 DRBM" evidence="11">
    <location>
        <begin position="166"/>
        <end position="200"/>
    </location>
</feature>
<keyword evidence="4" id="KW-0694">RNA-binding</keyword>
<dbReference type="AlphaFoldDB" id="A0AAE0RYS9"/>
<dbReference type="PROSITE" id="PS00525">
    <property type="entry name" value="RIBOSOMAL_L6_1"/>
    <property type="match status" value="1"/>
</dbReference>
<dbReference type="EMBL" id="JAEAOA010001427">
    <property type="protein sequence ID" value="KAK3582217.1"/>
    <property type="molecule type" value="Genomic_DNA"/>
</dbReference>
<proteinExistence type="inferred from homology"/>
<dbReference type="FunFam" id="3.30.230.10:FF:000002">
    <property type="entry name" value="30S ribosomal protein S5"/>
    <property type="match status" value="1"/>
</dbReference>
<evidence type="ECO:0000256" key="9">
    <source>
        <dbReference type="PROSITE-ProRule" id="PRU00268"/>
    </source>
</evidence>
<keyword evidence="6 9" id="KW-0687">Ribonucleoprotein</keyword>
<keyword evidence="3" id="KW-0699">rRNA-binding</keyword>
<reference evidence="12" key="1">
    <citation type="journal article" date="2021" name="Genome Biol. Evol.">
        <title>A High-Quality Reference Genome for a Parasitic Bivalve with Doubly Uniparental Inheritance (Bivalvia: Unionida).</title>
        <authorList>
            <person name="Smith C.H."/>
        </authorList>
    </citation>
    <scope>NUCLEOTIDE SEQUENCE</scope>
    <source>
        <strain evidence="12">CHS0354</strain>
    </source>
</reference>
<evidence type="ECO:0000256" key="7">
    <source>
        <dbReference type="ARBA" id="ARBA00035246"/>
    </source>
</evidence>
<dbReference type="Pfam" id="PF00333">
    <property type="entry name" value="Ribosomal_S5"/>
    <property type="match status" value="1"/>
</dbReference>
<dbReference type="InterPro" id="IPR002358">
    <property type="entry name" value="Ribosomal_uL6_CS"/>
</dbReference>
<dbReference type="PANTHER" id="PTHR11655">
    <property type="entry name" value="60S/50S RIBOSOMAL PROTEIN L6/L9"/>
    <property type="match status" value="1"/>
</dbReference>
<dbReference type="NCBIfam" id="TIGR03654">
    <property type="entry name" value="L6_bact"/>
    <property type="match status" value="1"/>
</dbReference>
<organism evidence="12 13">
    <name type="scientific">Potamilus streckersoni</name>
    <dbReference type="NCBI Taxonomy" id="2493646"/>
    <lineage>
        <taxon>Eukaryota</taxon>
        <taxon>Metazoa</taxon>
        <taxon>Spiralia</taxon>
        <taxon>Lophotrochozoa</taxon>
        <taxon>Mollusca</taxon>
        <taxon>Bivalvia</taxon>
        <taxon>Autobranchia</taxon>
        <taxon>Heteroconchia</taxon>
        <taxon>Palaeoheterodonta</taxon>
        <taxon>Unionida</taxon>
        <taxon>Unionoidea</taxon>
        <taxon>Unionidae</taxon>
        <taxon>Ambleminae</taxon>
        <taxon>Lampsilini</taxon>
        <taxon>Potamilus</taxon>
    </lineage>
</organism>
<protein>
    <recommendedName>
        <fullName evidence="7">Large ribosomal subunit protein uL6</fullName>
    </recommendedName>
    <alternativeName>
        <fullName evidence="8">60S ribosomal protein L9</fullName>
    </alternativeName>
</protein>
<evidence type="ECO:0000256" key="1">
    <source>
        <dbReference type="ARBA" id="ARBA00008945"/>
    </source>
</evidence>
<gene>
    <name evidence="12" type="ORF">CHS0354_023755</name>
</gene>
<evidence type="ECO:0000256" key="6">
    <source>
        <dbReference type="ARBA" id="ARBA00023274"/>
    </source>
</evidence>
<dbReference type="SUPFAM" id="SSF54768">
    <property type="entry name" value="dsRNA-binding domain-like"/>
    <property type="match status" value="1"/>
</dbReference>
<evidence type="ECO:0000256" key="2">
    <source>
        <dbReference type="ARBA" id="ARBA00009356"/>
    </source>
</evidence>
<evidence type="ECO:0000256" key="8">
    <source>
        <dbReference type="ARBA" id="ARBA00035349"/>
    </source>
</evidence>
<evidence type="ECO:0000313" key="13">
    <source>
        <dbReference type="Proteomes" id="UP001195483"/>
    </source>
</evidence>
<dbReference type="SUPFAM" id="SSF54211">
    <property type="entry name" value="Ribosomal protein S5 domain 2-like"/>
    <property type="match status" value="1"/>
</dbReference>
<sequence>MSRVGKMPISLPSGVQVTFVEKKVKVNGAKGELVLEIRDGFTVEQSNSELRVLRILDTSGSNALHGLYRSLIKNMVVGVSQGFEEKLELVGVGFKAELKGRSHLTLFRPPDSVKIEVLTPTSIRIVGIDKGLVGNVAAKIRSMKPPEPYKGKGIRYESEVVRRKEGDGNGTVGFGLGKAKEVQDAISKGTENAKKNVVSVPIVRGTIPHQTVSKFGASKVLLKPASPGTGIIAGGAVRSVLESAGIKDILTKSLGSSNAHNVVKATIFGLQSLSTIVDVAARRGKTLKEVFES</sequence>
<dbReference type="GO" id="GO:0003735">
    <property type="term" value="F:structural constituent of ribosome"/>
    <property type="evidence" value="ECO:0007669"/>
    <property type="project" value="UniProtKB-UniRule"/>
</dbReference>
<evidence type="ECO:0000256" key="5">
    <source>
        <dbReference type="ARBA" id="ARBA00022980"/>
    </source>
</evidence>
<dbReference type="Gene3D" id="3.90.930.12">
    <property type="entry name" value="Ribosomal protein L6, alpha-beta domain"/>
    <property type="match status" value="2"/>
</dbReference>
<dbReference type="GO" id="GO:0022625">
    <property type="term" value="C:cytosolic large ribosomal subunit"/>
    <property type="evidence" value="ECO:0007669"/>
    <property type="project" value="TreeGrafter"/>
</dbReference>
<keyword evidence="13" id="KW-1185">Reference proteome</keyword>